<keyword evidence="4" id="KW-0547">Nucleotide-binding</keyword>
<dbReference type="InterPro" id="IPR004468">
    <property type="entry name" value="CTP_synthase"/>
</dbReference>
<dbReference type="GO" id="GO:0019856">
    <property type="term" value="P:pyrimidine nucleobase biosynthetic process"/>
    <property type="evidence" value="ECO:0007669"/>
    <property type="project" value="TreeGrafter"/>
</dbReference>
<dbReference type="EC" id="6.3.4.2" evidence="1"/>
<dbReference type="GO" id="GO:0046872">
    <property type="term" value="F:metal ion binding"/>
    <property type="evidence" value="ECO:0007669"/>
    <property type="project" value="UniProtKB-KW"/>
</dbReference>
<feature type="domain" description="CTP synthase N-terminal" evidence="11">
    <location>
        <begin position="1"/>
        <end position="240"/>
    </location>
</feature>
<protein>
    <recommendedName>
        <fullName evidence="1">CTP synthase (glutamine hydrolyzing)</fullName>
        <ecNumber evidence="1">6.3.4.2</ecNumber>
    </recommendedName>
</protein>
<dbReference type="GO" id="GO:0006241">
    <property type="term" value="P:CTP biosynthetic process"/>
    <property type="evidence" value="ECO:0007669"/>
    <property type="project" value="TreeGrafter"/>
</dbReference>
<dbReference type="InterPro" id="IPR017456">
    <property type="entry name" value="CTP_synthase_N"/>
</dbReference>
<name>A0A382VP63_9ZZZZ</name>
<dbReference type="PANTHER" id="PTHR11550:SF0">
    <property type="entry name" value="CTP SYNTHASE-RELATED"/>
    <property type="match status" value="1"/>
</dbReference>
<gene>
    <name evidence="12" type="ORF">METZ01_LOCUS400565</name>
</gene>
<dbReference type="CDD" id="cd03113">
    <property type="entry name" value="CTPS_N"/>
    <property type="match status" value="1"/>
</dbReference>
<evidence type="ECO:0000256" key="10">
    <source>
        <dbReference type="ARBA" id="ARBA00060693"/>
    </source>
</evidence>
<comment type="pathway">
    <text evidence="10">Pyrimidine metabolism.</text>
</comment>
<dbReference type="GO" id="GO:0042802">
    <property type="term" value="F:identical protein binding"/>
    <property type="evidence" value="ECO:0007669"/>
    <property type="project" value="TreeGrafter"/>
</dbReference>
<evidence type="ECO:0000256" key="2">
    <source>
        <dbReference type="ARBA" id="ARBA00022598"/>
    </source>
</evidence>
<keyword evidence="8" id="KW-0665">Pyrimidine biosynthesis</keyword>
<dbReference type="SUPFAM" id="SSF52540">
    <property type="entry name" value="P-loop containing nucleoside triphosphate hydrolases"/>
    <property type="match status" value="1"/>
</dbReference>
<dbReference type="AlphaFoldDB" id="A0A382VP63"/>
<keyword evidence="3" id="KW-0479">Metal-binding</keyword>
<dbReference type="GO" id="GO:0005829">
    <property type="term" value="C:cytosol"/>
    <property type="evidence" value="ECO:0007669"/>
    <property type="project" value="TreeGrafter"/>
</dbReference>
<dbReference type="NCBIfam" id="NF003792">
    <property type="entry name" value="PRK05380.1"/>
    <property type="match status" value="1"/>
</dbReference>
<keyword evidence="5" id="KW-0067">ATP-binding</keyword>
<feature type="non-terminal residue" evidence="12">
    <location>
        <position position="1"/>
    </location>
</feature>
<evidence type="ECO:0000256" key="7">
    <source>
        <dbReference type="ARBA" id="ARBA00022962"/>
    </source>
</evidence>
<organism evidence="12">
    <name type="scientific">marine metagenome</name>
    <dbReference type="NCBI Taxonomy" id="408172"/>
    <lineage>
        <taxon>unclassified sequences</taxon>
        <taxon>metagenomes</taxon>
        <taxon>ecological metagenomes</taxon>
    </lineage>
</organism>
<dbReference type="FunFam" id="3.40.50.300:FF:000009">
    <property type="entry name" value="CTP synthase"/>
    <property type="match status" value="1"/>
</dbReference>
<evidence type="ECO:0000313" key="12">
    <source>
        <dbReference type="EMBL" id="SVD47711.1"/>
    </source>
</evidence>
<evidence type="ECO:0000256" key="8">
    <source>
        <dbReference type="ARBA" id="ARBA00022975"/>
    </source>
</evidence>
<evidence type="ECO:0000256" key="6">
    <source>
        <dbReference type="ARBA" id="ARBA00022842"/>
    </source>
</evidence>
<dbReference type="EMBL" id="UINC01153151">
    <property type="protein sequence ID" value="SVD47711.1"/>
    <property type="molecule type" value="Genomic_DNA"/>
</dbReference>
<reference evidence="12" key="1">
    <citation type="submission" date="2018-05" db="EMBL/GenBank/DDBJ databases">
        <authorList>
            <person name="Lanie J.A."/>
            <person name="Ng W.-L."/>
            <person name="Kazmierczak K.M."/>
            <person name="Andrzejewski T.M."/>
            <person name="Davidsen T.M."/>
            <person name="Wayne K.J."/>
            <person name="Tettelin H."/>
            <person name="Glass J.I."/>
            <person name="Rusch D."/>
            <person name="Podicherti R."/>
            <person name="Tsui H.-C.T."/>
            <person name="Winkler M.E."/>
        </authorList>
    </citation>
    <scope>NUCLEOTIDE SEQUENCE</scope>
</reference>
<sequence>LLKQRGLRVVIQKLDPYINVDPGTMNPFEHGEVFVTDDGGETDLDLGHYERFIDENLTRDSNATTGSIYSTVIASERHGEFLGKTVQVIPHITDEIQRRIRMLAGDDVDVLITEVGGTVGDIEILPFLEAIRQFRLDVGGTNVCYVHVTLVPFIAPSGEHKTKPTQHSVTELRSAGIQPDAIVCRSDEPISDDLERKISRLSNVPFAGVVNCPDAGSLYEIPLVVHDEGLDQFVCDALHLITEPPDLDGWRALNERLAEANTPVRIGLIGKYVSLVDAYLSVV</sequence>
<keyword evidence="7" id="KW-0315">Glutamine amidotransferase</keyword>
<dbReference type="Pfam" id="PF06418">
    <property type="entry name" value="CTP_synth_N"/>
    <property type="match status" value="1"/>
</dbReference>
<keyword evidence="6" id="KW-0460">Magnesium</keyword>
<evidence type="ECO:0000259" key="11">
    <source>
        <dbReference type="Pfam" id="PF06418"/>
    </source>
</evidence>
<evidence type="ECO:0000256" key="4">
    <source>
        <dbReference type="ARBA" id="ARBA00022741"/>
    </source>
</evidence>
<keyword evidence="2" id="KW-0436">Ligase</keyword>
<evidence type="ECO:0000256" key="1">
    <source>
        <dbReference type="ARBA" id="ARBA00012291"/>
    </source>
</evidence>
<comment type="catalytic activity">
    <reaction evidence="9">
        <text>UTP + L-glutamine + ATP + H2O = CTP + L-glutamate + ADP + phosphate + 2 H(+)</text>
        <dbReference type="Rhea" id="RHEA:26426"/>
        <dbReference type="ChEBI" id="CHEBI:15377"/>
        <dbReference type="ChEBI" id="CHEBI:15378"/>
        <dbReference type="ChEBI" id="CHEBI:29985"/>
        <dbReference type="ChEBI" id="CHEBI:30616"/>
        <dbReference type="ChEBI" id="CHEBI:37563"/>
        <dbReference type="ChEBI" id="CHEBI:43474"/>
        <dbReference type="ChEBI" id="CHEBI:46398"/>
        <dbReference type="ChEBI" id="CHEBI:58359"/>
        <dbReference type="ChEBI" id="CHEBI:456216"/>
        <dbReference type="EC" id="6.3.4.2"/>
    </reaction>
</comment>
<evidence type="ECO:0000256" key="9">
    <source>
        <dbReference type="ARBA" id="ARBA00047781"/>
    </source>
</evidence>
<dbReference type="GO" id="GO:0003883">
    <property type="term" value="F:CTP synthase activity"/>
    <property type="evidence" value="ECO:0007669"/>
    <property type="project" value="UniProtKB-EC"/>
</dbReference>
<proteinExistence type="predicted"/>
<evidence type="ECO:0000256" key="5">
    <source>
        <dbReference type="ARBA" id="ARBA00022840"/>
    </source>
</evidence>
<accession>A0A382VP63</accession>
<dbReference type="GO" id="GO:0005524">
    <property type="term" value="F:ATP binding"/>
    <property type="evidence" value="ECO:0007669"/>
    <property type="project" value="UniProtKB-KW"/>
</dbReference>
<evidence type="ECO:0000256" key="3">
    <source>
        <dbReference type="ARBA" id="ARBA00022723"/>
    </source>
</evidence>
<dbReference type="PANTHER" id="PTHR11550">
    <property type="entry name" value="CTP SYNTHASE"/>
    <property type="match status" value="1"/>
</dbReference>
<dbReference type="Gene3D" id="3.40.50.300">
    <property type="entry name" value="P-loop containing nucleotide triphosphate hydrolases"/>
    <property type="match status" value="1"/>
</dbReference>
<feature type="non-terminal residue" evidence="12">
    <location>
        <position position="283"/>
    </location>
</feature>
<dbReference type="InterPro" id="IPR027417">
    <property type="entry name" value="P-loop_NTPase"/>
</dbReference>